<proteinExistence type="predicted"/>
<accession>A0ABQ6S0U0</accession>
<dbReference type="EMBL" id="VVND01000027">
    <property type="protein sequence ID" value="KAA3157962.1"/>
    <property type="molecule type" value="Genomic_DNA"/>
</dbReference>
<comment type="caution">
    <text evidence="1">The sequence shown here is derived from an EMBL/GenBank/DDBJ whole genome shotgun (WGS) entry which is preliminary data.</text>
</comment>
<dbReference type="Proteomes" id="UP000324870">
    <property type="component" value="Unassembled WGS sequence"/>
</dbReference>
<evidence type="ECO:0000313" key="2">
    <source>
        <dbReference type="Proteomes" id="UP000324870"/>
    </source>
</evidence>
<sequence length="138" mass="15879">MKIRDLNIDAYDWNVRVYFAVTCYHTDSIIKSLNDIQCPAELMDHIRDNLLKCDMDTGFTYSNKKLRRTVMIVGLASSPAEFLNSFEHELRHLVDDIASTHSMDMAGEEVAYLTGDINTALWSDIHRFTCCKCDKHGR</sequence>
<reference evidence="1 2" key="1">
    <citation type="journal article" date="2019" name="Nat. Med.">
        <title>A library of human gut bacterial isolates paired with longitudinal multiomics data enables mechanistic microbiome research.</title>
        <authorList>
            <person name="Poyet M."/>
            <person name="Groussin M."/>
            <person name="Gibbons S.M."/>
            <person name="Avila-Pacheco J."/>
            <person name="Jiang X."/>
            <person name="Kearney S.M."/>
            <person name="Perrotta A.R."/>
            <person name="Berdy B."/>
            <person name="Zhao S."/>
            <person name="Lieberman T.D."/>
            <person name="Swanson P.K."/>
            <person name="Smith M."/>
            <person name="Roesemann S."/>
            <person name="Alexander J.E."/>
            <person name="Rich S.A."/>
            <person name="Livny J."/>
            <person name="Vlamakis H."/>
            <person name="Clish C."/>
            <person name="Bullock K."/>
            <person name="Deik A."/>
            <person name="Scott J."/>
            <person name="Pierce K.A."/>
            <person name="Xavier R.J."/>
            <person name="Alm E.J."/>
        </authorList>
    </citation>
    <scope>NUCLEOTIDE SEQUENCE [LARGE SCALE GENOMIC DNA]</scope>
    <source>
        <strain evidence="1 2">BIOML-A1</strain>
    </source>
</reference>
<evidence type="ECO:0000313" key="1">
    <source>
        <dbReference type="EMBL" id="KAA3157962.1"/>
    </source>
</evidence>
<gene>
    <name evidence="1" type="ORF">F2A26_13125</name>
</gene>
<keyword evidence="2" id="KW-1185">Reference proteome</keyword>
<organism evidence="1 2">
    <name type="scientific">Alistipes finegoldii</name>
    <dbReference type="NCBI Taxonomy" id="214856"/>
    <lineage>
        <taxon>Bacteria</taxon>
        <taxon>Pseudomonadati</taxon>
        <taxon>Bacteroidota</taxon>
        <taxon>Bacteroidia</taxon>
        <taxon>Bacteroidales</taxon>
        <taxon>Rikenellaceae</taxon>
        <taxon>Alistipes</taxon>
    </lineage>
</organism>
<name>A0ABQ6S0U0_9BACT</name>
<protein>
    <submittedName>
        <fullName evidence="1">Uncharacterized protein</fullName>
    </submittedName>
</protein>